<accession>A0A448XSD2</accession>
<feature type="non-terminal residue" evidence="2">
    <location>
        <position position="264"/>
    </location>
</feature>
<keyword evidence="3" id="KW-1185">Reference proteome</keyword>
<proteinExistence type="predicted"/>
<comment type="caution">
    <text evidence="2">The sequence shown here is derived from an EMBL/GenBank/DDBJ whole genome shotgun (WGS) entry which is preliminary data.</text>
</comment>
<reference evidence="2" key="1">
    <citation type="submission" date="2018-11" db="EMBL/GenBank/DDBJ databases">
        <authorList>
            <consortium name="Pathogen Informatics"/>
        </authorList>
    </citation>
    <scope>NUCLEOTIDE SEQUENCE</scope>
</reference>
<feature type="region of interest" description="Disordered" evidence="1">
    <location>
        <begin position="222"/>
        <end position="264"/>
    </location>
</feature>
<organism evidence="2 3">
    <name type="scientific">Protopolystoma xenopodis</name>
    <dbReference type="NCBI Taxonomy" id="117903"/>
    <lineage>
        <taxon>Eukaryota</taxon>
        <taxon>Metazoa</taxon>
        <taxon>Spiralia</taxon>
        <taxon>Lophotrochozoa</taxon>
        <taxon>Platyhelminthes</taxon>
        <taxon>Monogenea</taxon>
        <taxon>Polyopisthocotylea</taxon>
        <taxon>Polystomatidea</taxon>
        <taxon>Polystomatidae</taxon>
        <taxon>Protopolystoma</taxon>
    </lineage>
</organism>
<sequence length="264" mass="29845">MLYIFGLEYLTIYLPQTASRQAADNEIFTAFRRVRVGLDRARLVIDMVLKRERRKLALVKRLRKIADIQLSLIREGKNSTNIIDADWNFFSTAHIGASVYDNADLWTRLSLRLTSLGAPFLPEKTDTMLTDPQISAAILMEERIKLESASSQPQEVSESSALGDHHNAPPCINTWEPVVEPLIGAPEIIQLIPPHQLVLSLEVRRRLRSALVGSPFRITCQIDDSDDRDRPKDDSSFNGTSKVHKAPSSRLNSSRSRRSFIQNL</sequence>
<protein>
    <submittedName>
        <fullName evidence="2">Uncharacterized protein</fullName>
    </submittedName>
</protein>
<dbReference type="EMBL" id="CAAALY010285647">
    <property type="protein sequence ID" value="VEL43824.1"/>
    <property type="molecule type" value="Genomic_DNA"/>
</dbReference>
<evidence type="ECO:0000256" key="1">
    <source>
        <dbReference type="SAM" id="MobiDB-lite"/>
    </source>
</evidence>
<dbReference type="Proteomes" id="UP000784294">
    <property type="component" value="Unassembled WGS sequence"/>
</dbReference>
<evidence type="ECO:0000313" key="3">
    <source>
        <dbReference type="Proteomes" id="UP000784294"/>
    </source>
</evidence>
<dbReference type="AlphaFoldDB" id="A0A448XSD2"/>
<name>A0A448XSD2_9PLAT</name>
<evidence type="ECO:0000313" key="2">
    <source>
        <dbReference type="EMBL" id="VEL43824.1"/>
    </source>
</evidence>
<gene>
    <name evidence="2" type="ORF">PXEA_LOCUS37264</name>
</gene>